<reference evidence="3" key="1">
    <citation type="submission" date="2023-07" db="EMBL/GenBank/DDBJ databases">
        <title>Genomic Encyclopedia of Type Strains, Phase IV (KMG-IV): sequencing the most valuable type-strain genomes for metagenomic binning, comparative biology and taxonomic classification.</title>
        <authorList>
            <person name="Goeker M."/>
        </authorList>
    </citation>
    <scope>NUCLEOTIDE SEQUENCE</scope>
    <source>
        <strain evidence="3">DSM 23947</strain>
    </source>
</reference>
<dbReference type="Pfam" id="PF00589">
    <property type="entry name" value="Phage_integrase"/>
    <property type="match status" value="1"/>
</dbReference>
<protein>
    <submittedName>
        <fullName evidence="3">Site-specific recombinase XerD</fullName>
    </submittedName>
</protein>
<name>A0AAJ1T2L6_9BACI</name>
<dbReference type="Gene3D" id="1.10.443.10">
    <property type="entry name" value="Intergrase catalytic core"/>
    <property type="match status" value="1"/>
</dbReference>
<keyword evidence="4" id="KW-1185">Reference proteome</keyword>
<organism evidence="3 4">
    <name type="scientific">Oikeobacillus pervagus</name>
    <dbReference type="NCBI Taxonomy" id="1325931"/>
    <lineage>
        <taxon>Bacteria</taxon>
        <taxon>Bacillati</taxon>
        <taxon>Bacillota</taxon>
        <taxon>Bacilli</taxon>
        <taxon>Bacillales</taxon>
        <taxon>Bacillaceae</taxon>
        <taxon>Oikeobacillus</taxon>
    </lineage>
</organism>
<dbReference type="GO" id="GO:0015074">
    <property type="term" value="P:DNA integration"/>
    <property type="evidence" value="ECO:0007669"/>
    <property type="project" value="InterPro"/>
</dbReference>
<dbReference type="Proteomes" id="UP001237207">
    <property type="component" value="Unassembled WGS sequence"/>
</dbReference>
<feature type="domain" description="Tyr recombinase" evidence="2">
    <location>
        <begin position="216"/>
        <end position="433"/>
    </location>
</feature>
<dbReference type="GO" id="GO:0006310">
    <property type="term" value="P:DNA recombination"/>
    <property type="evidence" value="ECO:0007669"/>
    <property type="project" value="UniProtKB-KW"/>
</dbReference>
<sequence length="626" mass="72842">MNGTLKEINNIQWLFSDEYDDSVLKGVTTNRIFNHIKRIDKLPIVSGEIYFSDDVWDFNSVTLKRVPKRKSTYDFTKVDDAFKEQVKFFALTKVWEDKDKIQTIYKTLGNIKDFVKYLSTNDIYSLEYVSLQSVKKYFDSKSHLAPNTIRSYKNCINDFFQFYSNNYHKIDWIEINKYLSLTKRDSQELKAQRESNKWDTIPDDYFNNLISCLSNIMDNENAPIDDRGISAMVIILSQTGLRNGEICDIPLNSLESVKILNGTKTAYYMRYKTTKGVKGNGNFKEVNTIMTDLACRAYYTLEKIYEDRRKEIKSGLLFVPLKARTLPVTENALSRMLVNISLKYGAEIGCINVKDKYPKLSHQNIGVLMKRNAVSKEYLKNYKPTDTISTPRPHQFRVKLCNEFINQGVSIFYVQRHMNHLTKEITYGYYRQEQDLAKEKELAESVMKMLVTGESQVMGEGRDTLMLRINEYIEKSNLNVATDLDEIISGLTKKMPIRAKNGGICIKSGPIRECSKSDGTDNLYCAYGMCTNLFHSFFMIDINYEKYTTLLKTIKYNQDKGFKKAVEKETNKLKYIVEKFLIPELEELAKETKLKGELPIKEKFPQVSFFIDNYETIYKEVKAWLN</sequence>
<dbReference type="SUPFAM" id="SSF56349">
    <property type="entry name" value="DNA breaking-rejoining enzymes"/>
    <property type="match status" value="1"/>
</dbReference>
<evidence type="ECO:0000259" key="2">
    <source>
        <dbReference type="Pfam" id="PF00589"/>
    </source>
</evidence>
<dbReference type="RefSeq" id="WP_307257551.1">
    <property type="nucleotide sequence ID" value="NZ_JAUSUC010000022.1"/>
</dbReference>
<accession>A0AAJ1T2L6</accession>
<keyword evidence="1" id="KW-0233">DNA recombination</keyword>
<evidence type="ECO:0000256" key="1">
    <source>
        <dbReference type="ARBA" id="ARBA00023172"/>
    </source>
</evidence>
<dbReference type="GO" id="GO:0003677">
    <property type="term" value="F:DNA binding"/>
    <property type="evidence" value="ECO:0007669"/>
    <property type="project" value="InterPro"/>
</dbReference>
<dbReference type="InterPro" id="IPR002104">
    <property type="entry name" value="Integrase_catalytic"/>
</dbReference>
<comment type="caution">
    <text evidence="3">The sequence shown here is derived from an EMBL/GenBank/DDBJ whole genome shotgun (WGS) entry which is preliminary data.</text>
</comment>
<proteinExistence type="predicted"/>
<evidence type="ECO:0000313" key="3">
    <source>
        <dbReference type="EMBL" id="MDQ0215546.1"/>
    </source>
</evidence>
<dbReference type="InterPro" id="IPR011010">
    <property type="entry name" value="DNA_brk_join_enz"/>
</dbReference>
<gene>
    <name evidence="3" type="ORF">J2S13_001964</name>
</gene>
<dbReference type="AlphaFoldDB" id="A0AAJ1T2L6"/>
<dbReference type="InterPro" id="IPR013762">
    <property type="entry name" value="Integrase-like_cat_sf"/>
</dbReference>
<evidence type="ECO:0000313" key="4">
    <source>
        <dbReference type="Proteomes" id="UP001237207"/>
    </source>
</evidence>
<dbReference type="EMBL" id="JAUSUC010000022">
    <property type="protein sequence ID" value="MDQ0215546.1"/>
    <property type="molecule type" value="Genomic_DNA"/>
</dbReference>